<keyword evidence="11" id="KW-1185">Reference proteome</keyword>
<evidence type="ECO:0000256" key="7">
    <source>
        <dbReference type="RuleBase" id="RU365071"/>
    </source>
</evidence>
<dbReference type="PANTHER" id="PTHR16140">
    <property type="entry name" value="NON-STRUCTURAL MAINTENANCE OF CHROMOSOMES ELEMENT 4"/>
    <property type="match status" value="1"/>
</dbReference>
<dbReference type="GO" id="GO:0030915">
    <property type="term" value="C:Smc5-Smc6 complex"/>
    <property type="evidence" value="ECO:0007669"/>
    <property type="project" value="UniProtKB-UniRule"/>
</dbReference>
<protein>
    <recommendedName>
        <fullName evidence="7">Non-structural maintenance of chromosomes element 4</fullName>
    </recommendedName>
</protein>
<evidence type="ECO:0000256" key="6">
    <source>
        <dbReference type="ARBA" id="ARBA00023242"/>
    </source>
</evidence>
<dbReference type="AlphaFoldDB" id="A0AAP0R2F8"/>
<evidence type="ECO:0000256" key="2">
    <source>
        <dbReference type="ARBA" id="ARBA00008997"/>
    </source>
</evidence>
<dbReference type="InterPro" id="IPR014854">
    <property type="entry name" value="Nse4_C"/>
</dbReference>
<comment type="subunit">
    <text evidence="7">Component of the SMC5-SMC6 complex.</text>
</comment>
<dbReference type="GO" id="GO:0006310">
    <property type="term" value="P:DNA recombination"/>
    <property type="evidence" value="ECO:0007669"/>
    <property type="project" value="UniProtKB-UniRule"/>
</dbReference>
<name>A0AAP0R2F8_LIQFO</name>
<feature type="domain" description="Non-structural maintenance of chromosome element 4 C-terminal" evidence="9">
    <location>
        <begin position="223"/>
        <end position="310"/>
    </location>
</feature>
<sequence>MVRIPKREPGSSSNSTSAADAGHPGTSNSVPQGVNERRVLRSRYLAVKNLISDEREDITRVDSEKFNSVINEVESLHQLVQKPREQVADAETLLDITNTLVTSVKAHNIDGLTPSDFVNCLLRDFAQQGGLSGSTEDGRNSIAWKDVGFAVSHVFTRGPSCCTMLGPMNTELKQRKPVVHRKRVQPTESAQPEELDDTVAEERTDTDKNMSTMFDILRRNKRVRLENLVLNRKSFAQTVENLFALSFLVKDGRAEITVNEEGCHLVSPRNAPAANAVLSGEVSYGHFVFRFDFRDWKLMMGCVEIGEELMPHRNQVNFSSNCQPDLVSGEVQETAPTTPIRKLSRNRGLVLQEQSVVEDSPESDDAAAARAATIRKGKRKLKLR</sequence>
<keyword evidence="4 7" id="KW-0233">DNA recombination</keyword>
<comment type="caution">
    <text evidence="10">The sequence shown here is derived from an EMBL/GenBank/DDBJ whole genome shotgun (WGS) entry which is preliminary data.</text>
</comment>
<evidence type="ECO:0000256" key="5">
    <source>
        <dbReference type="ARBA" id="ARBA00023204"/>
    </source>
</evidence>
<evidence type="ECO:0000256" key="4">
    <source>
        <dbReference type="ARBA" id="ARBA00023172"/>
    </source>
</evidence>
<keyword evidence="3 7" id="KW-0227">DNA damage</keyword>
<feature type="region of interest" description="Disordered" evidence="8">
    <location>
        <begin position="179"/>
        <end position="203"/>
    </location>
</feature>
<organism evidence="10 11">
    <name type="scientific">Liquidambar formosana</name>
    <name type="common">Formosan gum</name>
    <dbReference type="NCBI Taxonomy" id="63359"/>
    <lineage>
        <taxon>Eukaryota</taxon>
        <taxon>Viridiplantae</taxon>
        <taxon>Streptophyta</taxon>
        <taxon>Embryophyta</taxon>
        <taxon>Tracheophyta</taxon>
        <taxon>Spermatophyta</taxon>
        <taxon>Magnoliopsida</taxon>
        <taxon>eudicotyledons</taxon>
        <taxon>Gunneridae</taxon>
        <taxon>Pentapetalae</taxon>
        <taxon>Saxifragales</taxon>
        <taxon>Altingiaceae</taxon>
        <taxon>Liquidambar</taxon>
    </lineage>
</organism>
<feature type="region of interest" description="Disordered" evidence="8">
    <location>
        <begin position="1"/>
        <end position="35"/>
    </location>
</feature>
<dbReference type="InterPro" id="IPR027786">
    <property type="entry name" value="Nse4/EID"/>
</dbReference>
<evidence type="ECO:0000256" key="1">
    <source>
        <dbReference type="ARBA" id="ARBA00004123"/>
    </source>
</evidence>
<accession>A0AAP0R2F8</accession>
<gene>
    <name evidence="10" type="ORF">L1049_021606</name>
</gene>
<evidence type="ECO:0000256" key="8">
    <source>
        <dbReference type="SAM" id="MobiDB-lite"/>
    </source>
</evidence>
<comment type="similarity">
    <text evidence="2 7">Belongs to the NSE4 family.</text>
</comment>
<dbReference type="GO" id="GO:0006281">
    <property type="term" value="P:DNA repair"/>
    <property type="evidence" value="ECO:0007669"/>
    <property type="project" value="UniProtKB-UniRule"/>
</dbReference>
<dbReference type="PANTHER" id="PTHR16140:SF0">
    <property type="entry name" value="NON-STRUCTURAL MAINTENANCE OF CHROMOSOMES ELEMENT 4"/>
    <property type="match status" value="1"/>
</dbReference>
<evidence type="ECO:0000256" key="3">
    <source>
        <dbReference type="ARBA" id="ARBA00022763"/>
    </source>
</evidence>
<comment type="subcellular location">
    <subcellularLocation>
        <location evidence="1 7">Nucleus</location>
    </subcellularLocation>
</comment>
<keyword evidence="6 7" id="KW-0539">Nucleus</keyword>
<dbReference type="EMBL" id="JBBPBK010000371">
    <property type="protein sequence ID" value="KAK9265543.1"/>
    <property type="molecule type" value="Genomic_DNA"/>
</dbReference>
<comment type="function">
    <text evidence="7">Component of the SMC5-SMC6 complex, that promotes sister chromatid alignment after DNA damage and facilitates double-stranded DNA breaks (DSBs) repair via homologous recombination between sister chromatids.</text>
</comment>
<evidence type="ECO:0000259" key="9">
    <source>
        <dbReference type="Pfam" id="PF08743"/>
    </source>
</evidence>
<dbReference type="Proteomes" id="UP001415857">
    <property type="component" value="Unassembled WGS sequence"/>
</dbReference>
<proteinExistence type="inferred from homology"/>
<keyword evidence="5 7" id="KW-0234">DNA repair</keyword>
<dbReference type="Pfam" id="PF08743">
    <property type="entry name" value="Nse4_C"/>
    <property type="match status" value="1"/>
</dbReference>
<evidence type="ECO:0000313" key="11">
    <source>
        <dbReference type="Proteomes" id="UP001415857"/>
    </source>
</evidence>
<evidence type="ECO:0000313" key="10">
    <source>
        <dbReference type="EMBL" id="KAK9265543.1"/>
    </source>
</evidence>
<reference evidence="10 11" key="1">
    <citation type="journal article" date="2024" name="Plant J.">
        <title>Genome sequences and population genomics reveal climatic adaptation and genomic divergence between two closely related sweetgum species.</title>
        <authorList>
            <person name="Xu W.Q."/>
            <person name="Ren C.Q."/>
            <person name="Zhang X.Y."/>
            <person name="Comes H.P."/>
            <person name="Liu X.H."/>
            <person name="Li Y.G."/>
            <person name="Kettle C.J."/>
            <person name="Jalonen R."/>
            <person name="Gaisberger H."/>
            <person name="Ma Y.Z."/>
            <person name="Qiu Y.X."/>
        </authorList>
    </citation>
    <scope>NUCLEOTIDE SEQUENCE [LARGE SCALE GENOMIC DNA]</scope>
    <source>
        <strain evidence="10">Hangzhou</strain>
    </source>
</reference>
<dbReference type="GO" id="GO:0005634">
    <property type="term" value="C:nucleus"/>
    <property type="evidence" value="ECO:0007669"/>
    <property type="project" value="UniProtKB-SubCell"/>
</dbReference>